<reference evidence="3" key="1">
    <citation type="journal article" date="2021" name="PeerJ">
        <title>Extensive microbial diversity within the chicken gut microbiome revealed by metagenomics and culture.</title>
        <authorList>
            <person name="Gilroy R."/>
            <person name="Ravi A."/>
            <person name="Getino M."/>
            <person name="Pursley I."/>
            <person name="Horton D.L."/>
            <person name="Alikhan N.F."/>
            <person name="Baker D."/>
            <person name="Gharbi K."/>
            <person name="Hall N."/>
            <person name="Watson M."/>
            <person name="Adriaenssens E.M."/>
            <person name="Foster-Nyarko E."/>
            <person name="Jarju S."/>
            <person name="Secka A."/>
            <person name="Antonio M."/>
            <person name="Oren A."/>
            <person name="Chaudhuri R.R."/>
            <person name="La Ragione R."/>
            <person name="Hildebrand F."/>
            <person name="Pallen M.J."/>
        </authorList>
    </citation>
    <scope>NUCLEOTIDE SEQUENCE</scope>
    <source>
        <strain evidence="3">Gambia11-129</strain>
    </source>
</reference>
<feature type="chain" id="PRO_5039578285" description="FecR protein domain-containing protein" evidence="2">
    <location>
        <begin position="21"/>
        <end position="365"/>
    </location>
</feature>
<accession>A0A9D1PTP7</accession>
<protein>
    <recommendedName>
        <fullName evidence="5">FecR protein domain-containing protein</fullName>
    </recommendedName>
</protein>
<name>A0A9D1PTP7_9SPIO</name>
<reference evidence="3" key="2">
    <citation type="submission" date="2021-04" db="EMBL/GenBank/DDBJ databases">
        <authorList>
            <person name="Gilroy R."/>
        </authorList>
    </citation>
    <scope>NUCLEOTIDE SEQUENCE</scope>
    <source>
        <strain evidence="3">Gambia11-129</strain>
    </source>
</reference>
<feature type="compositionally biased region" description="Acidic residues" evidence="1">
    <location>
        <begin position="200"/>
        <end position="220"/>
    </location>
</feature>
<keyword evidence="2" id="KW-0732">Signal</keyword>
<dbReference type="AlphaFoldDB" id="A0A9D1PTP7"/>
<evidence type="ECO:0000256" key="1">
    <source>
        <dbReference type="SAM" id="MobiDB-lite"/>
    </source>
</evidence>
<organism evidence="3 4">
    <name type="scientific">Candidatus Ornithospirochaeta avicola</name>
    <dbReference type="NCBI Taxonomy" id="2840896"/>
    <lineage>
        <taxon>Bacteria</taxon>
        <taxon>Pseudomonadati</taxon>
        <taxon>Spirochaetota</taxon>
        <taxon>Spirochaetia</taxon>
        <taxon>Spirochaetales</taxon>
        <taxon>Spirochaetaceae</taxon>
        <taxon>Spirochaetaceae incertae sedis</taxon>
        <taxon>Candidatus Ornithospirochaeta</taxon>
    </lineage>
</organism>
<sequence length="365" mass="39801">MKKKLSLFLIMLLAVTGLFASSYVTVSTSNIRLFDEYGTSVDINTVTDYTGLIIFADEDVTFNCPFGDILLNEGSLITVLSWTQDKAELYLVNGEARVNLIGKADLNIYTPVALAGMYSKGEYRIVSTESEEAFFNYSAGSALYVDSLLGELKQVDWLSSSDILTGHDNVISFSQYENEARYSNSFISSYYEKKNAPVEVEPEEAPAEEEAEEPAALEEEEVPAIPEMTATVEEAEEPEVPAAPEMTVTVEVPEEKIPVPSAAVLEAVSSELIVTPDAPSFLEPKREMLREAVPTAPKITYTSTLEGRKDIPDAPLFFAVEVTPGLSLSPLPVKFSSVTVTPEGGLLAPVVTVDVEKKTDSNLTY</sequence>
<feature type="signal peptide" evidence="2">
    <location>
        <begin position="1"/>
        <end position="20"/>
    </location>
</feature>
<proteinExistence type="predicted"/>
<evidence type="ECO:0000256" key="2">
    <source>
        <dbReference type="SAM" id="SignalP"/>
    </source>
</evidence>
<dbReference type="Proteomes" id="UP000823936">
    <property type="component" value="Unassembled WGS sequence"/>
</dbReference>
<evidence type="ECO:0000313" key="4">
    <source>
        <dbReference type="Proteomes" id="UP000823936"/>
    </source>
</evidence>
<evidence type="ECO:0000313" key="3">
    <source>
        <dbReference type="EMBL" id="HIV98915.1"/>
    </source>
</evidence>
<dbReference type="EMBL" id="DXHU01000016">
    <property type="protein sequence ID" value="HIV98915.1"/>
    <property type="molecule type" value="Genomic_DNA"/>
</dbReference>
<gene>
    <name evidence="3" type="ORF">IAB12_03955</name>
</gene>
<feature type="region of interest" description="Disordered" evidence="1">
    <location>
        <begin position="197"/>
        <end position="220"/>
    </location>
</feature>
<evidence type="ECO:0008006" key="5">
    <source>
        <dbReference type="Google" id="ProtNLM"/>
    </source>
</evidence>
<comment type="caution">
    <text evidence="3">The sequence shown here is derived from an EMBL/GenBank/DDBJ whole genome shotgun (WGS) entry which is preliminary data.</text>
</comment>